<dbReference type="InterPro" id="IPR006059">
    <property type="entry name" value="SBP"/>
</dbReference>
<evidence type="ECO:0000256" key="6">
    <source>
        <dbReference type="ARBA" id="ARBA00049753"/>
    </source>
</evidence>
<comment type="similarity">
    <text evidence="2">Belongs to the bacterial solute-binding protein 1 family.</text>
</comment>
<comment type="subcellular location">
    <subcellularLocation>
        <location evidence="1">Periplasm</location>
    </subcellularLocation>
</comment>
<evidence type="ECO:0000256" key="5">
    <source>
        <dbReference type="ARBA" id="ARBA00049629"/>
    </source>
</evidence>
<dbReference type="PANTHER" id="PTHR43649">
    <property type="entry name" value="ARABINOSE-BINDING PROTEIN-RELATED"/>
    <property type="match status" value="1"/>
</dbReference>
<proteinExistence type="inferred from homology"/>
<evidence type="ECO:0000256" key="3">
    <source>
        <dbReference type="ARBA" id="ARBA00022448"/>
    </source>
</evidence>
<evidence type="ECO:0000256" key="1">
    <source>
        <dbReference type="ARBA" id="ARBA00004418"/>
    </source>
</evidence>
<dbReference type="AlphaFoldDB" id="A0A1X7EQA0"/>
<reference evidence="8 9" key="1">
    <citation type="submission" date="2017-04" db="EMBL/GenBank/DDBJ databases">
        <authorList>
            <person name="Afonso C.L."/>
            <person name="Miller P.J."/>
            <person name="Scott M.A."/>
            <person name="Spackman E."/>
            <person name="Goraichik I."/>
            <person name="Dimitrov K.M."/>
            <person name="Suarez D.L."/>
            <person name="Swayne D.E."/>
        </authorList>
    </citation>
    <scope>NUCLEOTIDE SEQUENCE [LARGE SCALE GENOMIC DNA]</scope>
    <source>
        <strain evidence="8 9">A2P</strain>
    </source>
</reference>
<sequence length="425" mass="45382">MSKMPSLSTSILGMTAVATVMAGALLAAPARAEPKVEVLHYWTSGGESKAAGALRQDFEAAGGKWIDAPVAGGGGDAASTVLRSRVLAGDPPNAVQLKGPNIKEWAAQGKLATLDDVAKAENWDAILPPQIRDVVTYKGHYYAVPVNIHRVNWMWVNPQAMKKAGVEIPKTWDEFNAAAEKLKAAGIIPLAHGGQPWQEGALFEDVVLGLGGADFYRKALVELDEKALTSDTMVKVFDQMRKLRGYVDDGFPGREWNLAAGLLMNGQAAMQIMGDWEKGELTAAGKVPGKDFVCAHVPGKSGYIVNSDSFVMFSSADPDRAAGQKLLAKLILGKKFQETFNLLKGSIPARQDMARDSFDECAVKSMDDLKAAIDSNSAVPSMAHEMAVPGAVRGAFLDVVTAHFNSTMTSQEAVKRLAEAVDLAK</sequence>
<dbReference type="EMBL" id="FXAK01000002">
    <property type="protein sequence ID" value="SMF37600.1"/>
    <property type="molecule type" value="Genomic_DNA"/>
</dbReference>
<accession>A0A1X7EQA0</accession>
<evidence type="ECO:0000256" key="4">
    <source>
        <dbReference type="ARBA" id="ARBA00022729"/>
    </source>
</evidence>
<keyword evidence="4 7" id="KW-0732">Signal</keyword>
<feature type="signal peptide" evidence="7">
    <location>
        <begin position="1"/>
        <end position="32"/>
    </location>
</feature>
<dbReference type="GO" id="GO:0042597">
    <property type="term" value="C:periplasmic space"/>
    <property type="evidence" value="ECO:0007669"/>
    <property type="project" value="UniProtKB-SubCell"/>
</dbReference>
<keyword evidence="3" id="KW-0813">Transport</keyword>
<dbReference type="SUPFAM" id="SSF53850">
    <property type="entry name" value="Periplasmic binding protein-like II"/>
    <property type="match status" value="1"/>
</dbReference>
<comment type="function">
    <text evidence="5">Part of a binding-protein-dependent transport system for a sugar.</text>
</comment>
<dbReference type="STRING" id="286727.SAMN02982917_1944"/>
<feature type="chain" id="PRO_5013095434" description="Probable sugar-binding periplasmic protein" evidence="7">
    <location>
        <begin position="33"/>
        <end position="425"/>
    </location>
</feature>
<evidence type="ECO:0000256" key="2">
    <source>
        <dbReference type="ARBA" id="ARBA00008520"/>
    </source>
</evidence>
<name>A0A1X7EQA0_9PROT</name>
<dbReference type="Pfam" id="PF01547">
    <property type="entry name" value="SBP_bac_1"/>
    <property type="match status" value="1"/>
</dbReference>
<dbReference type="Proteomes" id="UP000192936">
    <property type="component" value="Unassembled WGS sequence"/>
</dbReference>
<organism evidence="8 9">
    <name type="scientific">Azospirillum oryzae</name>
    <dbReference type="NCBI Taxonomy" id="286727"/>
    <lineage>
        <taxon>Bacteria</taxon>
        <taxon>Pseudomonadati</taxon>
        <taxon>Pseudomonadota</taxon>
        <taxon>Alphaproteobacteria</taxon>
        <taxon>Rhodospirillales</taxon>
        <taxon>Azospirillaceae</taxon>
        <taxon>Azospirillum</taxon>
    </lineage>
</organism>
<evidence type="ECO:0000256" key="7">
    <source>
        <dbReference type="SAM" id="SignalP"/>
    </source>
</evidence>
<evidence type="ECO:0000313" key="8">
    <source>
        <dbReference type="EMBL" id="SMF37600.1"/>
    </source>
</evidence>
<dbReference type="InterPro" id="IPR050490">
    <property type="entry name" value="Bact_solute-bd_prot1"/>
</dbReference>
<gene>
    <name evidence="8" type="ORF">SAMN02982917_1944</name>
</gene>
<evidence type="ECO:0000313" key="9">
    <source>
        <dbReference type="Proteomes" id="UP000192936"/>
    </source>
</evidence>
<protein>
    <recommendedName>
        <fullName evidence="6">Probable sugar-binding periplasmic protein</fullName>
    </recommendedName>
</protein>
<dbReference type="PANTHER" id="PTHR43649:SF28">
    <property type="entry name" value="BINDING PROTEIN COMPONENT OF ABC SUGAR TRANSPORTER-RELATED"/>
    <property type="match status" value="1"/>
</dbReference>
<dbReference type="Gene3D" id="3.40.190.10">
    <property type="entry name" value="Periplasmic binding protein-like II"/>
    <property type="match status" value="2"/>
</dbReference>